<evidence type="ECO:0000256" key="7">
    <source>
        <dbReference type="SAM" id="Coils"/>
    </source>
</evidence>
<dbReference type="InterPro" id="IPR019776">
    <property type="entry name" value="Flagellar_basal_body_rod_CS"/>
</dbReference>
<organism evidence="12 13">
    <name type="scientific">Caldimonas brevitalea</name>
    <dbReference type="NCBI Taxonomy" id="413882"/>
    <lineage>
        <taxon>Bacteria</taxon>
        <taxon>Pseudomonadati</taxon>
        <taxon>Pseudomonadota</taxon>
        <taxon>Betaproteobacteria</taxon>
        <taxon>Burkholderiales</taxon>
        <taxon>Sphaerotilaceae</taxon>
        <taxon>Caldimonas</taxon>
    </lineage>
</organism>
<evidence type="ECO:0000256" key="4">
    <source>
        <dbReference type="ARBA" id="ARBA00016244"/>
    </source>
</evidence>
<evidence type="ECO:0000259" key="8">
    <source>
        <dbReference type="Pfam" id="PF00460"/>
    </source>
</evidence>
<evidence type="ECO:0000313" key="13">
    <source>
        <dbReference type="Proteomes" id="UP000035352"/>
    </source>
</evidence>
<dbReference type="InterPro" id="IPR002371">
    <property type="entry name" value="FlgK"/>
</dbReference>
<dbReference type="InterPro" id="IPR053927">
    <property type="entry name" value="FlgK_helical"/>
</dbReference>
<dbReference type="GO" id="GO:0044780">
    <property type="term" value="P:bacterial-type flagellum assembly"/>
    <property type="evidence" value="ECO:0007669"/>
    <property type="project" value="InterPro"/>
</dbReference>
<comment type="subcellular location">
    <subcellularLocation>
        <location evidence="1">Bacterial flagellum</location>
    </subcellularLocation>
    <subcellularLocation>
        <location evidence="2">Secreted</location>
    </subcellularLocation>
</comment>
<keyword evidence="12" id="KW-0966">Cell projection</keyword>
<evidence type="ECO:0000256" key="1">
    <source>
        <dbReference type="ARBA" id="ARBA00004365"/>
    </source>
</evidence>
<dbReference type="STRING" id="413882.AAW51_4276"/>
<keyword evidence="12" id="KW-0969">Cilium</keyword>
<feature type="domain" description="Flagellar hook-associated protein FlgK helical" evidence="11">
    <location>
        <begin position="92"/>
        <end position="324"/>
    </location>
</feature>
<evidence type="ECO:0000259" key="9">
    <source>
        <dbReference type="Pfam" id="PF06429"/>
    </source>
</evidence>
<dbReference type="PRINTS" id="PR01005">
    <property type="entry name" value="FLGHOOKAP1"/>
</dbReference>
<dbReference type="GO" id="GO:0009424">
    <property type="term" value="C:bacterial-type flagellum hook"/>
    <property type="evidence" value="ECO:0007669"/>
    <property type="project" value="InterPro"/>
</dbReference>
<dbReference type="PANTHER" id="PTHR30033">
    <property type="entry name" value="FLAGELLAR HOOK-ASSOCIATED PROTEIN 1"/>
    <property type="match status" value="1"/>
</dbReference>
<keyword evidence="12" id="KW-0282">Flagellum</keyword>
<feature type="domain" description="Flagellar hook-associated protein 1 D2-like" evidence="10">
    <location>
        <begin position="334"/>
        <end position="408"/>
    </location>
</feature>
<dbReference type="RefSeq" id="WP_047196204.1">
    <property type="nucleotide sequence ID" value="NZ_CP011371.1"/>
</dbReference>
<dbReference type="SUPFAM" id="SSF64518">
    <property type="entry name" value="Phase 1 flagellin"/>
    <property type="match status" value="1"/>
</dbReference>
<dbReference type="Pfam" id="PF21158">
    <property type="entry name" value="flgK_1st_1"/>
    <property type="match status" value="1"/>
</dbReference>
<keyword evidence="6" id="KW-0975">Bacterial flagellum</keyword>
<dbReference type="PATRIC" id="fig|413882.6.peg.4471"/>
<name>A0A0G3BNJ0_9BURK</name>
<feature type="coiled-coil region" evidence="7">
    <location>
        <begin position="162"/>
        <end position="189"/>
    </location>
</feature>
<dbReference type="InterPro" id="IPR010930">
    <property type="entry name" value="Flg_bb/hook_C_dom"/>
</dbReference>
<dbReference type="KEGG" id="pbh:AAW51_4276"/>
<dbReference type="AlphaFoldDB" id="A0A0G3BNJ0"/>
<evidence type="ECO:0000256" key="3">
    <source>
        <dbReference type="ARBA" id="ARBA00009677"/>
    </source>
</evidence>
<dbReference type="PROSITE" id="PS00588">
    <property type="entry name" value="FLAGELLA_BB_ROD"/>
    <property type="match status" value="1"/>
</dbReference>
<keyword evidence="5" id="KW-0964">Secreted</keyword>
<dbReference type="InterPro" id="IPR001444">
    <property type="entry name" value="Flag_bb_rod_N"/>
</dbReference>
<gene>
    <name evidence="12" type="primary">flgK</name>
    <name evidence="12" type="ORF">AAW51_4276</name>
</gene>
<sequence length="621" mass="64243">MAGLLSLGTRAMFASQAQLNTTAANISNANTAGYSRQTVQLETAGGQYSGAGFFGKGVNITTVSRAHNDHLSTEVATTGAVASADAARLDQLQRMENVFKLGENGLGFSAGKLLNSFTDVASAPRDASARQVVLSNTEELASRFRNTAGELTSLQAGVTQDLKTQVTAANELSKRIADLNQQIARVKGLGHAPNDLLDQREQLINELGQYVAVTQIPADDGTMGLFIGGGQRLVLGNSALELVAAPNAYDANQVTLGIKEAGVVRPVPENSLSGGSIAGLLRFQATDLAAAFNEIGRMAVVLSTRINEQQALGVNQLGATGGPLLEFGSARVLPNTNNTGSASPALTISDATQLQASDYELRFDGAAWQLTRLNDGSSWPYTPGTERDGLTLLPGAGAAAGDRFLLQPTRLASTDVRVATKDPRDIAAASPVIGEVASTNRGTVGVGSLLPKQADPALGSALTLTFMSPTTYSPDGGATTFAIVPGQPISLNGWELSLTGTPAAGDVINIRPVVPPATNNGNALAMLALREEKMVNGASITDAYASAIGDVGVRVQGAEAATKMSETIAKDALGARNNLSGVNLDEEAARLIQFQQSYQAAAKVLQIAQSVFDTLLQTAAG</sequence>
<dbReference type="EMBL" id="CP011371">
    <property type="protein sequence ID" value="AKJ30967.1"/>
    <property type="molecule type" value="Genomic_DNA"/>
</dbReference>
<dbReference type="Pfam" id="PF00460">
    <property type="entry name" value="Flg_bb_rod"/>
    <property type="match status" value="1"/>
</dbReference>
<feature type="domain" description="Flagellar basal-body/hook protein C-terminal" evidence="9">
    <location>
        <begin position="580"/>
        <end position="617"/>
    </location>
</feature>
<comment type="similarity">
    <text evidence="3">Belongs to the flagella basal body rod proteins family.</text>
</comment>
<dbReference type="PANTHER" id="PTHR30033:SF1">
    <property type="entry name" value="FLAGELLAR HOOK-ASSOCIATED PROTEIN 1"/>
    <property type="match status" value="1"/>
</dbReference>
<dbReference type="Pfam" id="PF06429">
    <property type="entry name" value="Flg_bbr_C"/>
    <property type="match status" value="1"/>
</dbReference>
<dbReference type="Proteomes" id="UP000035352">
    <property type="component" value="Chromosome"/>
</dbReference>
<evidence type="ECO:0000256" key="5">
    <source>
        <dbReference type="ARBA" id="ARBA00022525"/>
    </source>
</evidence>
<keyword evidence="13" id="KW-1185">Reference proteome</keyword>
<dbReference type="GO" id="GO:0005576">
    <property type="term" value="C:extracellular region"/>
    <property type="evidence" value="ECO:0007669"/>
    <property type="project" value="UniProtKB-SubCell"/>
</dbReference>
<dbReference type="Pfam" id="PF22638">
    <property type="entry name" value="FlgK_D1"/>
    <property type="match status" value="1"/>
</dbReference>
<protein>
    <recommendedName>
        <fullName evidence="4">Flagellar hook-associated protein 1</fullName>
    </recommendedName>
</protein>
<evidence type="ECO:0000256" key="2">
    <source>
        <dbReference type="ARBA" id="ARBA00004613"/>
    </source>
</evidence>
<feature type="domain" description="Flagellar basal body rod protein N-terminal" evidence="8">
    <location>
        <begin position="8"/>
        <end position="34"/>
    </location>
</feature>
<proteinExistence type="inferred from homology"/>
<dbReference type="GO" id="GO:0005198">
    <property type="term" value="F:structural molecule activity"/>
    <property type="evidence" value="ECO:0007669"/>
    <property type="project" value="InterPro"/>
</dbReference>
<evidence type="ECO:0000259" key="10">
    <source>
        <dbReference type="Pfam" id="PF21158"/>
    </source>
</evidence>
<dbReference type="InterPro" id="IPR049119">
    <property type="entry name" value="FlgK_D2-like"/>
</dbReference>
<evidence type="ECO:0000259" key="11">
    <source>
        <dbReference type="Pfam" id="PF22638"/>
    </source>
</evidence>
<dbReference type="OrthoDB" id="9802553at2"/>
<accession>A0A0G3BNJ0</accession>
<evidence type="ECO:0000256" key="6">
    <source>
        <dbReference type="ARBA" id="ARBA00023143"/>
    </source>
</evidence>
<evidence type="ECO:0000313" key="12">
    <source>
        <dbReference type="EMBL" id="AKJ30967.1"/>
    </source>
</evidence>
<reference evidence="12 13" key="1">
    <citation type="submission" date="2015-05" db="EMBL/GenBank/DDBJ databases">
        <authorList>
            <person name="Tang B."/>
            <person name="Yu Y."/>
        </authorList>
    </citation>
    <scope>NUCLEOTIDE SEQUENCE [LARGE SCALE GENOMIC DNA]</scope>
    <source>
        <strain evidence="12 13">DSM 7029</strain>
    </source>
</reference>
<dbReference type="NCBIfam" id="TIGR02492">
    <property type="entry name" value="flgK_ends"/>
    <property type="match status" value="1"/>
</dbReference>
<keyword evidence="7" id="KW-0175">Coiled coil</keyword>